<accession>A0A154P7I0</accession>
<feature type="region of interest" description="Disordered" evidence="1">
    <location>
        <begin position="219"/>
        <end position="263"/>
    </location>
</feature>
<dbReference type="InterPro" id="IPR001584">
    <property type="entry name" value="Integrase_cat-core"/>
</dbReference>
<proteinExistence type="predicted"/>
<feature type="domain" description="Integrase catalytic" evidence="2">
    <location>
        <begin position="1"/>
        <end position="113"/>
    </location>
</feature>
<keyword evidence="4" id="KW-1185">Reference proteome</keyword>
<dbReference type="InterPro" id="IPR012337">
    <property type="entry name" value="RNaseH-like_sf"/>
</dbReference>
<protein>
    <submittedName>
        <fullName evidence="3">Gag-Pol polyprotein</fullName>
    </submittedName>
</protein>
<dbReference type="SUPFAM" id="SSF53098">
    <property type="entry name" value="Ribonuclease H-like"/>
    <property type="match status" value="1"/>
</dbReference>
<dbReference type="OrthoDB" id="422540at2759"/>
<dbReference type="PANTHER" id="PTHR38681">
    <property type="entry name" value="RETROVIRUS-RELATED POL POLYPROTEIN FROM TRANSPOSON 412-LIKE PROTEIN-RELATED"/>
    <property type="match status" value="1"/>
</dbReference>
<dbReference type="GO" id="GO:0015074">
    <property type="term" value="P:DNA integration"/>
    <property type="evidence" value="ECO:0007669"/>
    <property type="project" value="InterPro"/>
</dbReference>
<dbReference type="Proteomes" id="UP000076502">
    <property type="component" value="Unassembled WGS sequence"/>
</dbReference>
<evidence type="ECO:0000259" key="2">
    <source>
        <dbReference type="PROSITE" id="PS50994"/>
    </source>
</evidence>
<dbReference type="AlphaFoldDB" id="A0A154P7I0"/>
<evidence type="ECO:0000256" key="1">
    <source>
        <dbReference type="SAM" id="MobiDB-lite"/>
    </source>
</evidence>
<evidence type="ECO:0000313" key="3">
    <source>
        <dbReference type="EMBL" id="KZC07793.1"/>
    </source>
</evidence>
<gene>
    <name evidence="3" type="ORF">WN55_09819</name>
</gene>
<name>A0A154P7I0_DUFNO</name>
<dbReference type="Gene3D" id="3.30.420.10">
    <property type="entry name" value="Ribonuclease H-like superfamily/Ribonuclease H"/>
    <property type="match status" value="1"/>
</dbReference>
<evidence type="ECO:0000313" key="4">
    <source>
        <dbReference type="Proteomes" id="UP000076502"/>
    </source>
</evidence>
<dbReference type="InterPro" id="IPR036397">
    <property type="entry name" value="RNaseH_sf"/>
</dbReference>
<reference evidence="3 4" key="1">
    <citation type="submission" date="2015-07" db="EMBL/GenBank/DDBJ databases">
        <title>The genome of Dufourea novaeangliae.</title>
        <authorList>
            <person name="Pan H."/>
            <person name="Kapheim K."/>
        </authorList>
    </citation>
    <scope>NUCLEOTIDE SEQUENCE [LARGE SCALE GENOMIC DNA]</scope>
    <source>
        <strain evidence="3">0120121106</strain>
        <tissue evidence="3">Whole body</tissue>
    </source>
</reference>
<sequence length="263" mass="30006">MGWVARFGTPLRITTDQGRQFEAHLFKQLNALLGTTHLRTTAYHPSANGLVERFHRQLKAAIKCHSDERWSDVLPVVLLGIRAAYRLDLEASVAELVYGEKLRLPAEFFTTATGDNTEPGEMVKQLRIHFRELRPVAGSRHGEKKIFVFKDLATVSHVFVRVDAVRGPLQNPYEGPFPVISRSEKTYVIRLRGKDINISIDRLKPAYLFETHDESTETRIQTSLRTTHNQASTEDIRPISAQEPVRTRSGRRVRFPSRLQVGR</sequence>
<organism evidence="3 4">
    <name type="scientific">Dufourea novaeangliae</name>
    <name type="common">Sweat bee</name>
    <dbReference type="NCBI Taxonomy" id="178035"/>
    <lineage>
        <taxon>Eukaryota</taxon>
        <taxon>Metazoa</taxon>
        <taxon>Ecdysozoa</taxon>
        <taxon>Arthropoda</taxon>
        <taxon>Hexapoda</taxon>
        <taxon>Insecta</taxon>
        <taxon>Pterygota</taxon>
        <taxon>Neoptera</taxon>
        <taxon>Endopterygota</taxon>
        <taxon>Hymenoptera</taxon>
        <taxon>Apocrita</taxon>
        <taxon>Aculeata</taxon>
        <taxon>Apoidea</taxon>
        <taxon>Anthophila</taxon>
        <taxon>Halictidae</taxon>
        <taxon>Rophitinae</taxon>
        <taxon>Dufourea</taxon>
    </lineage>
</organism>
<feature type="compositionally biased region" description="Polar residues" evidence="1">
    <location>
        <begin position="219"/>
        <end position="233"/>
    </location>
</feature>
<dbReference type="GO" id="GO:0003676">
    <property type="term" value="F:nucleic acid binding"/>
    <property type="evidence" value="ECO:0007669"/>
    <property type="project" value="InterPro"/>
</dbReference>
<dbReference type="EMBL" id="KQ434830">
    <property type="protein sequence ID" value="KZC07793.1"/>
    <property type="molecule type" value="Genomic_DNA"/>
</dbReference>
<dbReference type="PROSITE" id="PS50994">
    <property type="entry name" value="INTEGRASE"/>
    <property type="match status" value="1"/>
</dbReference>
<dbReference type="PANTHER" id="PTHR38681:SF1">
    <property type="entry name" value="RETROVIRUS-RELATED POL POLYPROTEIN FROM TRANSPOSON 412-LIKE PROTEIN"/>
    <property type="match status" value="1"/>
</dbReference>